<dbReference type="PANTHER" id="PTHR37984">
    <property type="entry name" value="PROTEIN CBG26694"/>
    <property type="match status" value="1"/>
</dbReference>
<name>A0A6L2L5D5_TANCI</name>
<organism evidence="3">
    <name type="scientific">Tanacetum cinerariifolium</name>
    <name type="common">Dalmatian daisy</name>
    <name type="synonym">Chrysanthemum cinerariifolium</name>
    <dbReference type="NCBI Taxonomy" id="118510"/>
    <lineage>
        <taxon>Eukaryota</taxon>
        <taxon>Viridiplantae</taxon>
        <taxon>Streptophyta</taxon>
        <taxon>Embryophyta</taxon>
        <taxon>Tracheophyta</taxon>
        <taxon>Spermatophyta</taxon>
        <taxon>Magnoliopsida</taxon>
        <taxon>eudicotyledons</taxon>
        <taxon>Gunneridae</taxon>
        <taxon>Pentapetalae</taxon>
        <taxon>asterids</taxon>
        <taxon>campanulids</taxon>
        <taxon>Asterales</taxon>
        <taxon>Asteraceae</taxon>
        <taxon>Asteroideae</taxon>
        <taxon>Anthemideae</taxon>
        <taxon>Anthemidinae</taxon>
        <taxon>Tanacetum</taxon>
    </lineage>
</organism>
<dbReference type="InterPro" id="IPR041577">
    <property type="entry name" value="RT_RNaseH_2"/>
</dbReference>
<dbReference type="SUPFAM" id="SSF56672">
    <property type="entry name" value="DNA/RNA polymerases"/>
    <property type="match status" value="1"/>
</dbReference>
<feature type="domain" description="Reverse transcriptase/retrotransposon-derived protein RNase H-like" evidence="2">
    <location>
        <begin position="106"/>
        <end position="191"/>
    </location>
</feature>
<gene>
    <name evidence="3" type="ORF">Tci_028055</name>
</gene>
<keyword evidence="1" id="KW-0511">Multifunctional enzyme</keyword>
<dbReference type="InterPro" id="IPR043128">
    <property type="entry name" value="Rev_trsase/Diguanyl_cyclase"/>
</dbReference>
<dbReference type="Gene3D" id="3.10.10.10">
    <property type="entry name" value="HIV Type 1 Reverse Transcriptase, subunit A, domain 1"/>
    <property type="match status" value="1"/>
</dbReference>
<evidence type="ECO:0000256" key="1">
    <source>
        <dbReference type="ARBA" id="ARBA00023268"/>
    </source>
</evidence>
<accession>A0A6L2L5D5</accession>
<dbReference type="InterPro" id="IPR050951">
    <property type="entry name" value="Retrovirus_Pol_polyprotein"/>
</dbReference>
<evidence type="ECO:0000259" key="2">
    <source>
        <dbReference type="Pfam" id="PF17919"/>
    </source>
</evidence>
<dbReference type="AlphaFoldDB" id="A0A6L2L5D5"/>
<dbReference type="GO" id="GO:0003824">
    <property type="term" value="F:catalytic activity"/>
    <property type="evidence" value="ECO:0007669"/>
    <property type="project" value="UniProtKB-KW"/>
</dbReference>
<comment type="caution">
    <text evidence="3">The sequence shown here is derived from an EMBL/GenBank/DDBJ whole genome shotgun (WGS) entry which is preliminary data.</text>
</comment>
<dbReference type="PANTHER" id="PTHR37984:SF5">
    <property type="entry name" value="PROTEIN NYNRIN-LIKE"/>
    <property type="match status" value="1"/>
</dbReference>
<sequence>MKNLEWYIQSSSAYSKIDPRSGYYHLRVREEDIPKTVFRTRYGHYEIQVMPLGLTDAPTSKQEHEEHLKLILKMLKKEQLFVKGLSKIAKSMTKLTQKKVKFDLGNNKEATFKLIKKKLCSAPILALPEGSEDFIIYCDVSIKGLGVVLIQREKVIAFASGQLKTHDLELGAVVFTLKIRRHYLYGIKCTVFTNHKILQHILD</sequence>
<reference evidence="3" key="1">
    <citation type="journal article" date="2019" name="Sci. Rep.">
        <title>Draft genome of Tanacetum cinerariifolium, the natural source of mosquito coil.</title>
        <authorList>
            <person name="Yamashiro T."/>
            <person name="Shiraishi A."/>
            <person name="Satake H."/>
            <person name="Nakayama K."/>
        </authorList>
    </citation>
    <scope>NUCLEOTIDE SEQUENCE</scope>
</reference>
<dbReference type="Gene3D" id="3.30.70.270">
    <property type="match status" value="2"/>
</dbReference>
<dbReference type="InterPro" id="IPR043502">
    <property type="entry name" value="DNA/RNA_pol_sf"/>
</dbReference>
<dbReference type="Pfam" id="PF17919">
    <property type="entry name" value="RT_RNaseH_2"/>
    <property type="match status" value="1"/>
</dbReference>
<dbReference type="EMBL" id="BKCJ010003603">
    <property type="protein sequence ID" value="GEU56077.1"/>
    <property type="molecule type" value="Genomic_DNA"/>
</dbReference>
<evidence type="ECO:0000313" key="3">
    <source>
        <dbReference type="EMBL" id="GEU56077.1"/>
    </source>
</evidence>
<protein>
    <recommendedName>
        <fullName evidence="2">Reverse transcriptase/retrotransposon-derived protein RNase H-like domain-containing protein</fullName>
    </recommendedName>
</protein>
<proteinExistence type="predicted"/>